<dbReference type="EMBL" id="OY731401">
    <property type="protein sequence ID" value="CAJ1951347.1"/>
    <property type="molecule type" value="Genomic_DNA"/>
</dbReference>
<proteinExistence type="predicted"/>
<dbReference type="Gramene" id="rna-AYBTSS11_LOCUS14727">
    <property type="protein sequence ID" value="CAJ1951347.1"/>
    <property type="gene ID" value="gene-AYBTSS11_LOCUS14727"/>
</dbReference>
<evidence type="ECO:0000313" key="2">
    <source>
        <dbReference type="Proteomes" id="UP001189624"/>
    </source>
</evidence>
<dbReference type="AlphaFoldDB" id="A0AA86T5D9"/>
<accession>A0AA86T5D9</accession>
<sequence>MILAKHAICIFAVQSSFSHVSTIQPHAQRESVVRVFHVRTPLLFYYYAIKSCSGMVLVDESEMKGNYHLGYGSKAKVET</sequence>
<organism evidence="1 2">
    <name type="scientific">Sphenostylis stenocarpa</name>
    <dbReference type="NCBI Taxonomy" id="92480"/>
    <lineage>
        <taxon>Eukaryota</taxon>
        <taxon>Viridiplantae</taxon>
        <taxon>Streptophyta</taxon>
        <taxon>Embryophyta</taxon>
        <taxon>Tracheophyta</taxon>
        <taxon>Spermatophyta</taxon>
        <taxon>Magnoliopsida</taxon>
        <taxon>eudicotyledons</taxon>
        <taxon>Gunneridae</taxon>
        <taxon>Pentapetalae</taxon>
        <taxon>rosids</taxon>
        <taxon>fabids</taxon>
        <taxon>Fabales</taxon>
        <taxon>Fabaceae</taxon>
        <taxon>Papilionoideae</taxon>
        <taxon>50 kb inversion clade</taxon>
        <taxon>NPAAA clade</taxon>
        <taxon>indigoferoid/millettioid clade</taxon>
        <taxon>Phaseoleae</taxon>
        <taxon>Sphenostylis</taxon>
    </lineage>
</organism>
<evidence type="ECO:0000313" key="1">
    <source>
        <dbReference type="EMBL" id="CAJ1951347.1"/>
    </source>
</evidence>
<reference evidence="1" key="1">
    <citation type="submission" date="2023-10" db="EMBL/GenBank/DDBJ databases">
        <authorList>
            <person name="Domelevo Entfellner J.-B."/>
        </authorList>
    </citation>
    <scope>NUCLEOTIDE SEQUENCE</scope>
</reference>
<protein>
    <submittedName>
        <fullName evidence="1">Uncharacterized protein</fullName>
    </submittedName>
</protein>
<name>A0AA86T5D9_9FABA</name>
<gene>
    <name evidence="1" type="ORF">AYBTSS11_LOCUS14727</name>
</gene>
<keyword evidence="2" id="KW-1185">Reference proteome</keyword>
<dbReference type="Proteomes" id="UP001189624">
    <property type="component" value="Chromosome 4"/>
</dbReference>